<dbReference type="Gramene" id="LPERR10G03690.1">
    <property type="protein sequence ID" value="LPERR10G03690.1"/>
    <property type="gene ID" value="LPERR10G03690"/>
</dbReference>
<protein>
    <submittedName>
        <fullName evidence="2">Uncharacterized protein</fullName>
    </submittedName>
</protein>
<reference evidence="2" key="3">
    <citation type="submission" date="2015-04" db="UniProtKB">
        <authorList>
            <consortium name="EnsemblPlants"/>
        </authorList>
    </citation>
    <scope>IDENTIFICATION</scope>
</reference>
<feature type="compositionally biased region" description="Low complexity" evidence="1">
    <location>
        <begin position="20"/>
        <end position="31"/>
    </location>
</feature>
<accession>A0A0D9XIG0</accession>
<name>A0A0D9XIG0_9ORYZ</name>
<keyword evidence="3" id="KW-1185">Reference proteome</keyword>
<evidence type="ECO:0000313" key="2">
    <source>
        <dbReference type="EnsemblPlants" id="LPERR10G03690.1"/>
    </source>
</evidence>
<dbReference type="Proteomes" id="UP000032180">
    <property type="component" value="Chromosome 10"/>
</dbReference>
<organism evidence="2 3">
    <name type="scientific">Leersia perrieri</name>
    <dbReference type="NCBI Taxonomy" id="77586"/>
    <lineage>
        <taxon>Eukaryota</taxon>
        <taxon>Viridiplantae</taxon>
        <taxon>Streptophyta</taxon>
        <taxon>Embryophyta</taxon>
        <taxon>Tracheophyta</taxon>
        <taxon>Spermatophyta</taxon>
        <taxon>Magnoliopsida</taxon>
        <taxon>Liliopsida</taxon>
        <taxon>Poales</taxon>
        <taxon>Poaceae</taxon>
        <taxon>BOP clade</taxon>
        <taxon>Oryzoideae</taxon>
        <taxon>Oryzeae</taxon>
        <taxon>Oryzinae</taxon>
        <taxon>Leersia</taxon>
    </lineage>
</organism>
<proteinExistence type="predicted"/>
<dbReference type="EnsemblPlants" id="LPERR10G03690.1">
    <property type="protein sequence ID" value="LPERR10G03690.1"/>
    <property type="gene ID" value="LPERR10G03690"/>
</dbReference>
<feature type="region of interest" description="Disordered" evidence="1">
    <location>
        <begin position="1"/>
        <end position="48"/>
    </location>
</feature>
<sequence>MSDQSAYPNPAQGYYQGPPASAAAGQDNTAAGDGGGGGKPVASKKDPPGFMGNLLACLPCAGPAQAKNDAS</sequence>
<evidence type="ECO:0000256" key="1">
    <source>
        <dbReference type="SAM" id="MobiDB-lite"/>
    </source>
</evidence>
<evidence type="ECO:0000313" key="3">
    <source>
        <dbReference type="Proteomes" id="UP000032180"/>
    </source>
</evidence>
<dbReference type="AlphaFoldDB" id="A0A0D9XIG0"/>
<reference evidence="2 3" key="1">
    <citation type="submission" date="2012-08" db="EMBL/GenBank/DDBJ databases">
        <title>Oryza genome evolution.</title>
        <authorList>
            <person name="Wing R.A."/>
        </authorList>
    </citation>
    <scope>NUCLEOTIDE SEQUENCE</scope>
</reference>
<dbReference type="HOGENOM" id="CLU_206152_0_0_1"/>
<reference evidence="3" key="2">
    <citation type="submission" date="2013-12" db="EMBL/GenBank/DDBJ databases">
        <authorList>
            <person name="Yu Y."/>
            <person name="Lee S."/>
            <person name="de Baynast K."/>
            <person name="Wissotski M."/>
            <person name="Liu L."/>
            <person name="Talag J."/>
            <person name="Goicoechea J."/>
            <person name="Angelova A."/>
            <person name="Jetty R."/>
            <person name="Kudrna D."/>
            <person name="Golser W."/>
            <person name="Rivera L."/>
            <person name="Zhang J."/>
            <person name="Wing R."/>
        </authorList>
    </citation>
    <scope>NUCLEOTIDE SEQUENCE</scope>
</reference>